<dbReference type="RefSeq" id="WP_116881663.1">
    <property type="nucleotide sequence ID" value="NZ_QURB01000008.1"/>
</dbReference>
<accession>A0A3E1EVM0</accession>
<proteinExistence type="predicted"/>
<evidence type="ECO:0000313" key="2">
    <source>
        <dbReference type="Proteomes" id="UP000257127"/>
    </source>
</evidence>
<sequence length="258" mass="29243">MCLITFAYNVSEEYPLILIANRDEFYQRATVPAHFWKEENETYILAGKDLQGGGTWLGVSKKGKWAALTNYRDLENIKEDAPTRGKLIPDFLNSSDTCEAYLLQLQAEAGQYNGFNLLLGDATGVYHFSNHTNEITKIEAGFHGVSNAVLNTPWPKLTALKSRFATKVQNDELNKNVLFSMLNNQDQAETHELPETGLSEELEKAMSSIFIDTPNYGTRCSTLLFIAKDGRVRFVERTYDSKNHDIFKDEVFEFDTIS</sequence>
<dbReference type="InterPro" id="IPR008551">
    <property type="entry name" value="TANGO2"/>
</dbReference>
<dbReference type="PANTHER" id="PTHR17985:SF8">
    <property type="entry name" value="TRANSPORT AND GOLGI ORGANIZATION PROTEIN 2 HOMOLOG"/>
    <property type="match status" value="1"/>
</dbReference>
<reference evidence="1 2" key="1">
    <citation type="submission" date="2018-08" db="EMBL/GenBank/DDBJ databases">
        <title>The draft genome squence of Brumimicrobium sp. N62.</title>
        <authorList>
            <person name="Du Z.-J."/>
            <person name="Luo H.-R."/>
        </authorList>
    </citation>
    <scope>NUCLEOTIDE SEQUENCE [LARGE SCALE GENOMIC DNA]</scope>
    <source>
        <strain evidence="1 2">N62</strain>
    </source>
</reference>
<keyword evidence="2" id="KW-1185">Reference proteome</keyword>
<dbReference type="EMBL" id="QURB01000008">
    <property type="protein sequence ID" value="RFC53604.1"/>
    <property type="molecule type" value="Genomic_DNA"/>
</dbReference>
<dbReference type="Proteomes" id="UP000257127">
    <property type="component" value="Unassembled WGS sequence"/>
</dbReference>
<organism evidence="1 2">
    <name type="scientific">Brumimicrobium aurantiacum</name>
    <dbReference type="NCBI Taxonomy" id="1737063"/>
    <lineage>
        <taxon>Bacteria</taxon>
        <taxon>Pseudomonadati</taxon>
        <taxon>Bacteroidota</taxon>
        <taxon>Flavobacteriia</taxon>
        <taxon>Flavobacteriales</taxon>
        <taxon>Crocinitomicaceae</taxon>
        <taxon>Brumimicrobium</taxon>
    </lineage>
</organism>
<evidence type="ECO:0000313" key="1">
    <source>
        <dbReference type="EMBL" id="RFC53604.1"/>
    </source>
</evidence>
<dbReference type="PANTHER" id="PTHR17985">
    <property type="entry name" value="SER/THR-RICH PROTEIN T10 IN DGCR REGION"/>
    <property type="match status" value="1"/>
</dbReference>
<comment type="caution">
    <text evidence="1">The sequence shown here is derived from an EMBL/GenBank/DDBJ whole genome shotgun (WGS) entry which is preliminary data.</text>
</comment>
<gene>
    <name evidence="1" type="ORF">DXU93_12625</name>
</gene>
<dbReference type="AlphaFoldDB" id="A0A3E1EVM0"/>
<protein>
    <submittedName>
        <fullName evidence="1">NRDE family protein</fullName>
    </submittedName>
</protein>
<dbReference type="Pfam" id="PF05742">
    <property type="entry name" value="TANGO2"/>
    <property type="match status" value="1"/>
</dbReference>
<dbReference type="OrthoDB" id="4380123at2"/>
<name>A0A3E1EVM0_9FLAO</name>